<comment type="similarity">
    <text evidence="3">Belongs to the VKOR family.</text>
</comment>
<protein>
    <submittedName>
        <fullName evidence="14">Protein-disulfide isomerase</fullName>
    </submittedName>
</protein>
<feature type="transmembrane region" description="Helical" evidence="11">
    <location>
        <begin position="124"/>
        <end position="147"/>
    </location>
</feature>
<dbReference type="OrthoDB" id="117402at2"/>
<evidence type="ECO:0000313" key="16">
    <source>
        <dbReference type="Proteomes" id="UP000231990"/>
    </source>
</evidence>
<accession>A0A2M9ZRI0</accession>
<dbReference type="Pfam" id="PF07884">
    <property type="entry name" value="VKOR"/>
    <property type="match status" value="1"/>
</dbReference>
<dbReference type="Pfam" id="PF13462">
    <property type="entry name" value="Thioredoxin_4"/>
    <property type="match status" value="1"/>
</dbReference>
<feature type="domain" description="Vitamin K epoxide reductase" evidence="12">
    <location>
        <begin position="3"/>
        <end position="149"/>
    </location>
</feature>
<keyword evidence="10" id="KW-0676">Redox-active center</keyword>
<dbReference type="EMBL" id="NPDZ01000001">
    <property type="protein sequence ID" value="PJZ74635.1"/>
    <property type="molecule type" value="Genomic_DNA"/>
</dbReference>
<evidence type="ECO:0000256" key="9">
    <source>
        <dbReference type="ARBA" id="ARBA00023157"/>
    </source>
</evidence>
<keyword evidence="5" id="KW-0874">Quinone</keyword>
<dbReference type="SUPFAM" id="SSF52833">
    <property type="entry name" value="Thioredoxin-like"/>
    <property type="match status" value="1"/>
</dbReference>
<evidence type="ECO:0000256" key="11">
    <source>
        <dbReference type="SAM" id="Phobius"/>
    </source>
</evidence>
<evidence type="ECO:0000256" key="7">
    <source>
        <dbReference type="ARBA" id="ARBA00023002"/>
    </source>
</evidence>
<evidence type="ECO:0000259" key="12">
    <source>
        <dbReference type="SMART" id="SM00756"/>
    </source>
</evidence>
<dbReference type="EMBL" id="NPDY01000001">
    <property type="protein sequence ID" value="PJZ71103.1"/>
    <property type="molecule type" value="Genomic_DNA"/>
</dbReference>
<dbReference type="CDD" id="cd12920">
    <property type="entry name" value="VKOR_3"/>
    <property type="match status" value="1"/>
</dbReference>
<evidence type="ECO:0000256" key="5">
    <source>
        <dbReference type="ARBA" id="ARBA00022719"/>
    </source>
</evidence>
<evidence type="ECO:0000313" key="15">
    <source>
        <dbReference type="Proteomes" id="UP000231962"/>
    </source>
</evidence>
<keyword evidence="4 11" id="KW-0812">Transmembrane</keyword>
<dbReference type="InterPro" id="IPR036249">
    <property type="entry name" value="Thioredoxin-like_sf"/>
</dbReference>
<comment type="similarity">
    <text evidence="2">Belongs to the thioredoxin family. DsbA subfamily.</text>
</comment>
<dbReference type="Proteomes" id="UP000231990">
    <property type="component" value="Unassembled WGS sequence"/>
</dbReference>
<keyword evidence="14" id="KW-0413">Isomerase</keyword>
<keyword evidence="6 11" id="KW-1133">Transmembrane helix</keyword>
<dbReference type="SMART" id="SM00756">
    <property type="entry name" value="VKc"/>
    <property type="match status" value="1"/>
</dbReference>
<dbReference type="GO" id="GO:0016853">
    <property type="term" value="F:isomerase activity"/>
    <property type="evidence" value="ECO:0007669"/>
    <property type="project" value="UniProtKB-KW"/>
</dbReference>
<evidence type="ECO:0000256" key="8">
    <source>
        <dbReference type="ARBA" id="ARBA00023136"/>
    </source>
</evidence>
<dbReference type="Gene3D" id="3.40.30.10">
    <property type="entry name" value="Glutaredoxin"/>
    <property type="match status" value="1"/>
</dbReference>
<dbReference type="PANTHER" id="PTHR13887">
    <property type="entry name" value="GLUTATHIONE S-TRANSFERASE KAPPA"/>
    <property type="match status" value="1"/>
</dbReference>
<feature type="transmembrane region" description="Helical" evidence="11">
    <location>
        <begin position="61"/>
        <end position="86"/>
    </location>
</feature>
<evidence type="ECO:0000313" key="13">
    <source>
        <dbReference type="EMBL" id="PJZ71103.1"/>
    </source>
</evidence>
<name>A0A2M9ZRI0_9LEPT</name>
<dbReference type="InterPro" id="IPR038354">
    <property type="entry name" value="VKOR_sf"/>
</dbReference>
<evidence type="ECO:0000256" key="6">
    <source>
        <dbReference type="ARBA" id="ARBA00022989"/>
    </source>
</evidence>
<sequence>MKKYLSNYVLAGISAVGLLLSLLLIQKYFGGSGAAQALCDALSESGSCSKVSESSYSAIRNVPFLGDLPVALFGFIFYGFLTYLFITAEKNKDTEADSIRLSFFLLAFAMLVDLSLLLVSIFLIEAICGLCVFTYFVTGGLLLITYLRMDQMEDRSFGAAFKTVKAQFSNYLIVVLVLLFVGLLIGRLSGDSLVEGERSGAGSIQKQIADYENSPELQIDLKDVPIQGDPNAPITIVKYADFNCGHCMHTSHILKEILRDYEGIVRVAYKNFPLDGNCNRLIERKSPEASSCVAAIASICANQQKKFPAVYNGLYHDNEMGVMHTPVTVLKLAEASGLNIGSFKACMNSPVVREQINREVDEAERLRIHSTPSLFINNRAIKSGTPNPEFLRQLIEKLIKKV</sequence>
<evidence type="ECO:0000313" key="14">
    <source>
        <dbReference type="EMBL" id="PJZ74635.1"/>
    </source>
</evidence>
<evidence type="ECO:0000256" key="10">
    <source>
        <dbReference type="ARBA" id="ARBA00023284"/>
    </source>
</evidence>
<evidence type="ECO:0000256" key="2">
    <source>
        <dbReference type="ARBA" id="ARBA00005791"/>
    </source>
</evidence>
<dbReference type="Proteomes" id="UP000231962">
    <property type="component" value="Unassembled WGS sequence"/>
</dbReference>
<dbReference type="AlphaFoldDB" id="A0A2M9ZRI0"/>
<keyword evidence="8 11" id="KW-0472">Membrane</keyword>
<evidence type="ECO:0000256" key="4">
    <source>
        <dbReference type="ARBA" id="ARBA00022692"/>
    </source>
</evidence>
<dbReference type="Gene3D" id="1.20.1440.130">
    <property type="entry name" value="VKOR domain"/>
    <property type="match status" value="1"/>
</dbReference>
<gene>
    <name evidence="13" type="ORF">CH360_00865</name>
    <name evidence="14" type="ORF">CH373_00865</name>
</gene>
<dbReference type="GO" id="GO:0048038">
    <property type="term" value="F:quinone binding"/>
    <property type="evidence" value="ECO:0007669"/>
    <property type="project" value="UniProtKB-KW"/>
</dbReference>
<proteinExistence type="inferred from homology"/>
<feature type="transmembrane region" description="Helical" evidence="11">
    <location>
        <begin position="168"/>
        <end position="188"/>
    </location>
</feature>
<reference evidence="15 16" key="1">
    <citation type="submission" date="2017-07" db="EMBL/GenBank/DDBJ databases">
        <title>Leptospira spp. isolated from tropical soils.</title>
        <authorList>
            <person name="Thibeaux R."/>
            <person name="Iraola G."/>
            <person name="Ferres I."/>
            <person name="Bierque E."/>
            <person name="Girault D."/>
            <person name="Soupe-Gilbert M.-E."/>
            <person name="Picardeau M."/>
            <person name="Goarant C."/>
        </authorList>
    </citation>
    <scope>NUCLEOTIDE SEQUENCE [LARGE SCALE GENOMIC DNA]</scope>
    <source>
        <strain evidence="14 16">FH1-B-B1</strain>
        <strain evidence="13 15">FH1-B-C1</strain>
    </source>
</reference>
<organism evidence="14 16">
    <name type="scientific">Leptospira perolatii</name>
    <dbReference type="NCBI Taxonomy" id="2023191"/>
    <lineage>
        <taxon>Bacteria</taxon>
        <taxon>Pseudomonadati</taxon>
        <taxon>Spirochaetota</taxon>
        <taxon>Spirochaetia</taxon>
        <taxon>Leptospirales</taxon>
        <taxon>Leptospiraceae</taxon>
        <taxon>Leptospira</taxon>
    </lineage>
</organism>
<dbReference type="InterPro" id="IPR012932">
    <property type="entry name" value="VKOR"/>
</dbReference>
<dbReference type="GO" id="GO:0016491">
    <property type="term" value="F:oxidoreductase activity"/>
    <property type="evidence" value="ECO:0007669"/>
    <property type="project" value="UniProtKB-KW"/>
</dbReference>
<dbReference type="RefSeq" id="WP_100712045.1">
    <property type="nucleotide sequence ID" value="NZ_NPDY01000001.1"/>
</dbReference>
<comment type="subcellular location">
    <subcellularLocation>
        <location evidence="1">Membrane</location>
        <topology evidence="1">Multi-pass membrane protein</topology>
    </subcellularLocation>
</comment>
<dbReference type="GO" id="GO:0016020">
    <property type="term" value="C:membrane"/>
    <property type="evidence" value="ECO:0007669"/>
    <property type="project" value="UniProtKB-SubCell"/>
</dbReference>
<comment type="caution">
    <text evidence="14">The sequence shown here is derived from an EMBL/GenBank/DDBJ whole genome shotgun (WGS) entry which is preliminary data.</text>
</comment>
<keyword evidence="15" id="KW-1185">Reference proteome</keyword>
<evidence type="ECO:0000256" key="3">
    <source>
        <dbReference type="ARBA" id="ARBA00006214"/>
    </source>
</evidence>
<keyword evidence="9" id="KW-1015">Disulfide bond</keyword>
<evidence type="ECO:0000256" key="1">
    <source>
        <dbReference type="ARBA" id="ARBA00004141"/>
    </source>
</evidence>
<keyword evidence="7" id="KW-0560">Oxidoreductase</keyword>
<dbReference type="PANTHER" id="PTHR13887:SF56">
    <property type="entry name" value="THIOREDOXIN-LIKE REDUCTASE RV2466C"/>
    <property type="match status" value="1"/>
</dbReference>
<feature type="transmembrane region" description="Helical" evidence="11">
    <location>
        <begin position="98"/>
        <end position="118"/>
    </location>
</feature>
<dbReference type="InterPro" id="IPR012336">
    <property type="entry name" value="Thioredoxin-like_fold"/>
</dbReference>